<evidence type="ECO:0000313" key="5">
    <source>
        <dbReference type="EMBL" id="AGN54068.1"/>
    </source>
</evidence>
<dbReference type="EMBL" id="KC572000">
    <property type="protein sequence ID" value="AGN54068.1"/>
    <property type="molecule type" value="Genomic_RNA"/>
</dbReference>
<feature type="region of interest" description="Disordered" evidence="4">
    <location>
        <begin position="30"/>
        <end position="50"/>
    </location>
</feature>
<keyword evidence="2 5" id="KW-0167">Capsid protein</keyword>
<evidence type="ECO:0000256" key="3">
    <source>
        <dbReference type="ARBA" id="ARBA00022844"/>
    </source>
</evidence>
<comment type="subcellular location">
    <subcellularLocation>
        <location evidence="1">Virion</location>
    </subcellularLocation>
</comment>
<dbReference type="GO" id="GO:0019028">
    <property type="term" value="C:viral capsid"/>
    <property type="evidence" value="ECO:0007669"/>
    <property type="project" value="UniProtKB-KW"/>
</dbReference>
<gene>
    <name evidence="5" type="primary">ORF3</name>
</gene>
<keyword evidence="3" id="KW-0946">Virion</keyword>
<organism evidence="5">
    <name type="scientific">Barley yellow dwarf virus-kerII</name>
    <dbReference type="NCBI Taxonomy" id="2169987"/>
    <lineage>
        <taxon>Viruses</taxon>
        <taxon>Riboviria</taxon>
        <taxon>Orthornavirae</taxon>
        <taxon>Kitrinoviricota</taxon>
        <taxon>Tolucaviricetes</taxon>
        <taxon>Tolivirales</taxon>
        <taxon>Tombusviridae</taxon>
        <taxon>Regressovirinae</taxon>
        <taxon>Luteovirus</taxon>
        <taxon>Luteovirus kerbihordei</taxon>
    </lineage>
</organism>
<protein>
    <submittedName>
        <fullName evidence="5">Coat protein P3</fullName>
    </submittedName>
</protein>
<evidence type="ECO:0000256" key="4">
    <source>
        <dbReference type="SAM" id="MobiDB-lite"/>
    </source>
</evidence>
<dbReference type="InterPro" id="IPR001517">
    <property type="entry name" value="Luteo_coat"/>
</dbReference>
<accession>R9UEM3</accession>
<proteinExistence type="predicted"/>
<sequence length="196" mass="21631">MNSVGRRRASKNVRARRNRTVRPVVVVRTNPNGRRRRAARPARRGRPNPILGPAGRSEIFVFSINDIKANSSGVIKFGPDLSQCPALSNGILKSYHRYKISNVKIEFKSHASSTTVGAMFIELDTACTQSTLGSYINSFTLSKSGTKTFNAQQIAGKEFRETSVNQFYVLYKANGVSSDTAGQFIITLRVSNMTPK</sequence>
<dbReference type="Pfam" id="PF00894">
    <property type="entry name" value="Luteo_coat"/>
    <property type="match status" value="1"/>
</dbReference>
<evidence type="ECO:0000256" key="2">
    <source>
        <dbReference type="ARBA" id="ARBA00022561"/>
    </source>
</evidence>
<feature type="compositionally biased region" description="Basic residues" evidence="4">
    <location>
        <begin position="33"/>
        <end position="46"/>
    </location>
</feature>
<evidence type="ECO:0000256" key="1">
    <source>
        <dbReference type="ARBA" id="ARBA00004328"/>
    </source>
</evidence>
<dbReference type="GO" id="GO:0005198">
    <property type="term" value="F:structural molecule activity"/>
    <property type="evidence" value="ECO:0007669"/>
    <property type="project" value="InterPro"/>
</dbReference>
<reference evidence="5" key="1">
    <citation type="journal article" date="2013" name="PLoS ONE">
        <title>Distribution of Barley yellow dwarf virus-PAV in the Sub-Antarctic Kerguelen Islands and Characterization of Two New Luteovirus Species.</title>
        <authorList>
            <person name="Svanella-Dumas L."/>
            <person name="Candresse T."/>
            <person name="Hulle M."/>
            <person name="Marais A."/>
        </authorList>
    </citation>
    <scope>NUCLEOTIDE SEQUENCE</scope>
    <source>
        <strain evidence="5">K465</strain>
    </source>
</reference>
<dbReference type="PRINTS" id="PR00915">
    <property type="entry name" value="LUTEOGP1COAT"/>
</dbReference>
<name>R9UEM3_9TOMB</name>